<accession>A0A6J2Y7P2</accession>
<dbReference type="GeneID" id="115885020"/>
<evidence type="ECO:0000256" key="1">
    <source>
        <dbReference type="ARBA" id="ARBA00022723"/>
    </source>
</evidence>
<dbReference type="Pfam" id="PF00096">
    <property type="entry name" value="zf-C2H2"/>
    <property type="match status" value="1"/>
</dbReference>
<gene>
    <name evidence="8" type="primary">LOC115885020</name>
</gene>
<dbReference type="SMART" id="SM00355">
    <property type="entry name" value="ZnF_C2H2"/>
    <property type="match status" value="5"/>
</dbReference>
<dbReference type="PROSITE" id="PS00028">
    <property type="entry name" value="ZINC_FINGER_C2H2_1"/>
    <property type="match status" value="2"/>
</dbReference>
<dbReference type="AlphaFoldDB" id="A0A6J2Y7P2"/>
<dbReference type="PROSITE" id="PS50157">
    <property type="entry name" value="ZINC_FINGER_C2H2_2"/>
    <property type="match status" value="2"/>
</dbReference>
<feature type="domain" description="C2H2-type" evidence="6">
    <location>
        <begin position="471"/>
        <end position="493"/>
    </location>
</feature>
<sequence>MDVKISMGEEKTICRTCLKLLDRTGFMYLDDENGYIKNVGNIREILQFCIPELDLYVSSEPVICYQCLHILVQVYNFKMKCLNIESSIRTYITRHNLIHNQVNLNLILREEIVLKKANKRKHTTNDHIGIDNSDENVLKLIEDINLNRTKADNAENLQVNYEDYRVHNMEVEVNSSHIGNITEKNDEININNKIKECNSIDIKLEVDMPEDRNLELVDKNEKTNIYTKNTNCINSDPELETNEHQNLVVVRKDLFDRTKTKKTAKQSILNSTLIPKNGHIILKINRNRIEHVAEDTAKKNDTTNKASLLTSDDGVTTLIPNLAISSLESQNVLDDAAAATSQNDPNAPVFSCSKCSYLTSDIINMYDHNRNFHTFEYTCQHCPFSTSKVELLGKHMNSVHPELRNYSVSDNYACGLCPFSVKSIDLLRSHHLTAHRKSFEESEDGGPIILNSAFSAEGSSREAKIFRRLQYSCGACDYATKDKSNLRKHLFTHGTKPVMCDHCNYKCISPYQLRRHLKQKHVKQSLLKRRAAPYELPALDEDKPYKVVGTLKKKVDN</sequence>
<keyword evidence="4" id="KW-0862">Zinc</keyword>
<feature type="domain" description="C2H2-type" evidence="6">
    <location>
        <begin position="350"/>
        <end position="378"/>
    </location>
</feature>
<evidence type="ECO:0000256" key="2">
    <source>
        <dbReference type="ARBA" id="ARBA00022737"/>
    </source>
</evidence>
<dbReference type="PANTHER" id="PTHR24403:SF67">
    <property type="entry name" value="FI01116P-RELATED"/>
    <property type="match status" value="1"/>
</dbReference>
<dbReference type="InterPro" id="IPR012934">
    <property type="entry name" value="Znf_AD"/>
</dbReference>
<reference evidence="8" key="1">
    <citation type="submission" date="2025-08" db="UniProtKB">
        <authorList>
            <consortium name="RefSeq"/>
        </authorList>
    </citation>
    <scope>IDENTIFICATION</scope>
    <source>
        <tissue evidence="8">Gonads</tissue>
    </source>
</reference>
<dbReference type="InParanoid" id="A0A6J2Y7P2"/>
<evidence type="ECO:0000256" key="4">
    <source>
        <dbReference type="ARBA" id="ARBA00022833"/>
    </source>
</evidence>
<dbReference type="InterPro" id="IPR050688">
    <property type="entry name" value="Zinc_finger/UBP_domain"/>
</dbReference>
<dbReference type="OrthoDB" id="6713977at2759"/>
<dbReference type="InterPro" id="IPR013087">
    <property type="entry name" value="Znf_C2H2_type"/>
</dbReference>
<evidence type="ECO:0000259" key="6">
    <source>
        <dbReference type="PROSITE" id="PS50157"/>
    </source>
</evidence>
<keyword evidence="7" id="KW-1185">Reference proteome</keyword>
<dbReference type="RefSeq" id="XP_030759622.1">
    <property type="nucleotide sequence ID" value="XM_030903762.1"/>
</dbReference>
<dbReference type="SUPFAM" id="SSF57667">
    <property type="entry name" value="beta-beta-alpha zinc fingers"/>
    <property type="match status" value="1"/>
</dbReference>
<organism evidence="7 8">
    <name type="scientific">Sitophilus oryzae</name>
    <name type="common">Rice weevil</name>
    <name type="synonym">Curculio oryzae</name>
    <dbReference type="NCBI Taxonomy" id="7048"/>
    <lineage>
        <taxon>Eukaryota</taxon>
        <taxon>Metazoa</taxon>
        <taxon>Ecdysozoa</taxon>
        <taxon>Arthropoda</taxon>
        <taxon>Hexapoda</taxon>
        <taxon>Insecta</taxon>
        <taxon>Pterygota</taxon>
        <taxon>Neoptera</taxon>
        <taxon>Endopterygota</taxon>
        <taxon>Coleoptera</taxon>
        <taxon>Polyphaga</taxon>
        <taxon>Cucujiformia</taxon>
        <taxon>Curculionidae</taxon>
        <taxon>Dryophthorinae</taxon>
        <taxon>Sitophilus</taxon>
    </lineage>
</organism>
<dbReference type="GO" id="GO:0008270">
    <property type="term" value="F:zinc ion binding"/>
    <property type="evidence" value="ECO:0007669"/>
    <property type="project" value="UniProtKB-KW"/>
</dbReference>
<dbReference type="GO" id="GO:0045944">
    <property type="term" value="P:positive regulation of transcription by RNA polymerase II"/>
    <property type="evidence" value="ECO:0007669"/>
    <property type="project" value="TreeGrafter"/>
</dbReference>
<proteinExistence type="predicted"/>
<evidence type="ECO:0000256" key="3">
    <source>
        <dbReference type="ARBA" id="ARBA00022771"/>
    </source>
</evidence>
<protein>
    <submittedName>
        <fullName evidence="8">Zinc finger Y-chromosomal protein 2-like</fullName>
    </submittedName>
</protein>
<dbReference type="Proteomes" id="UP000504635">
    <property type="component" value="Unplaced"/>
</dbReference>
<keyword evidence="2" id="KW-0677">Repeat</keyword>
<evidence type="ECO:0000313" key="8">
    <source>
        <dbReference type="RefSeq" id="XP_030759622.1"/>
    </source>
</evidence>
<dbReference type="PANTHER" id="PTHR24403">
    <property type="entry name" value="ZINC FINGER PROTEIN"/>
    <property type="match status" value="1"/>
</dbReference>
<keyword evidence="3 5" id="KW-0863">Zinc-finger</keyword>
<dbReference type="InterPro" id="IPR036236">
    <property type="entry name" value="Znf_C2H2_sf"/>
</dbReference>
<keyword evidence="1" id="KW-0479">Metal-binding</keyword>
<evidence type="ECO:0000313" key="7">
    <source>
        <dbReference type="Proteomes" id="UP000504635"/>
    </source>
</evidence>
<evidence type="ECO:0000256" key="5">
    <source>
        <dbReference type="PROSITE-ProRule" id="PRU00042"/>
    </source>
</evidence>
<dbReference type="GO" id="GO:0005634">
    <property type="term" value="C:nucleus"/>
    <property type="evidence" value="ECO:0007669"/>
    <property type="project" value="InterPro"/>
</dbReference>
<name>A0A6J2Y7P2_SITOR</name>
<dbReference type="KEGG" id="soy:115885020"/>
<dbReference type="Gene3D" id="3.30.160.60">
    <property type="entry name" value="Classic Zinc Finger"/>
    <property type="match status" value="2"/>
</dbReference>
<dbReference type="SMART" id="SM00868">
    <property type="entry name" value="zf-AD"/>
    <property type="match status" value="1"/>
</dbReference>